<organism evidence="2">
    <name type="scientific">Vitrella brassicaformis</name>
    <dbReference type="NCBI Taxonomy" id="1169539"/>
    <lineage>
        <taxon>Eukaryota</taxon>
        <taxon>Sar</taxon>
        <taxon>Alveolata</taxon>
        <taxon>Colpodellida</taxon>
        <taxon>Vitrellaceae</taxon>
        <taxon>Vitrella</taxon>
    </lineage>
</organism>
<feature type="compositionally biased region" description="Basic residues" evidence="1">
    <location>
        <begin position="33"/>
        <end position="47"/>
    </location>
</feature>
<name>A0A7S1JRZ2_9ALVE</name>
<gene>
    <name evidence="2" type="ORF">VBRA1451_LOCUS7764</name>
</gene>
<protein>
    <submittedName>
        <fullName evidence="2">Uncharacterized protein</fullName>
    </submittedName>
</protein>
<reference evidence="2" key="1">
    <citation type="submission" date="2021-01" db="EMBL/GenBank/DDBJ databases">
        <authorList>
            <person name="Corre E."/>
            <person name="Pelletier E."/>
            <person name="Niang G."/>
            <person name="Scheremetjew M."/>
            <person name="Finn R."/>
            <person name="Kale V."/>
            <person name="Holt S."/>
            <person name="Cochrane G."/>
            <person name="Meng A."/>
            <person name="Brown T."/>
            <person name="Cohen L."/>
        </authorList>
    </citation>
    <scope>NUCLEOTIDE SEQUENCE</scope>
    <source>
        <strain evidence="2">CCMP3346</strain>
    </source>
</reference>
<evidence type="ECO:0000256" key="1">
    <source>
        <dbReference type="SAM" id="MobiDB-lite"/>
    </source>
</evidence>
<feature type="region of interest" description="Disordered" evidence="1">
    <location>
        <begin position="1"/>
        <end position="75"/>
    </location>
</feature>
<proteinExistence type="predicted"/>
<dbReference type="EMBL" id="HBGB01013470">
    <property type="protein sequence ID" value="CAD9052702.1"/>
    <property type="molecule type" value="Transcribed_RNA"/>
</dbReference>
<feature type="compositionally biased region" description="Polar residues" evidence="1">
    <location>
        <begin position="63"/>
        <end position="75"/>
    </location>
</feature>
<accession>A0A7S1JRZ2</accession>
<sequence>MHPRIQSHKASGQRRNGDGRISTADRQMEKLRIQKQRRSVMAHRQNHTVRPVTTPKRQKERTPCQTTQPTIDPSSIHSLICLPSLVSCRVHHPSTSKSHGGAQWHQKGRSVCGL</sequence>
<feature type="region of interest" description="Disordered" evidence="1">
    <location>
        <begin position="91"/>
        <end position="114"/>
    </location>
</feature>
<dbReference type="AlphaFoldDB" id="A0A7S1JRZ2"/>
<evidence type="ECO:0000313" key="2">
    <source>
        <dbReference type="EMBL" id="CAD9052702.1"/>
    </source>
</evidence>